<reference evidence="2" key="2">
    <citation type="submission" date="2012-06" db="EMBL/GenBank/DDBJ databases">
        <title>Comparative genomic analyses of Aspergillus oryzae 3.042 and A. oryzae RIB40 for soy-sauce fermentation.</title>
        <authorList>
            <person name="Zhao G."/>
            <person name="Hou L."/>
            <person name="Wang C."/>
            <person name="Cao X."/>
        </authorList>
    </citation>
    <scope>NUCLEOTIDE SEQUENCE [LARGE SCALE GENOMIC DNA]</scope>
    <source>
        <strain evidence="2">3.042</strain>
    </source>
</reference>
<organism evidence="1 2">
    <name type="scientific">Aspergillus oryzae (strain 3.042)</name>
    <name type="common">Yellow koji mold</name>
    <dbReference type="NCBI Taxonomy" id="1160506"/>
    <lineage>
        <taxon>Eukaryota</taxon>
        <taxon>Fungi</taxon>
        <taxon>Dikarya</taxon>
        <taxon>Ascomycota</taxon>
        <taxon>Pezizomycotina</taxon>
        <taxon>Eurotiomycetes</taxon>
        <taxon>Eurotiomycetidae</taxon>
        <taxon>Eurotiales</taxon>
        <taxon>Aspergillaceae</taxon>
        <taxon>Aspergillus</taxon>
        <taxon>Aspergillus subgen. Circumdati</taxon>
    </lineage>
</organism>
<dbReference type="AlphaFoldDB" id="I7ZNX2"/>
<protein>
    <submittedName>
        <fullName evidence="1">Peroxisomal membrane protein</fullName>
    </submittedName>
</protein>
<comment type="caution">
    <text evidence="1">The sequence shown here is derived from an EMBL/GenBank/DDBJ whole genome shotgun (WGS) entry which is preliminary data.</text>
</comment>
<dbReference type="OrthoDB" id="842664at2759"/>
<evidence type="ECO:0000313" key="2">
    <source>
        <dbReference type="Proteomes" id="UP000002812"/>
    </source>
</evidence>
<reference evidence="1 2" key="1">
    <citation type="journal article" date="2012" name="Eukaryot. Cell">
        <title>Draft genome sequence of Aspergillus oryzae strain 3.042.</title>
        <authorList>
            <person name="Zhao G."/>
            <person name="Yao Y."/>
            <person name="Qi W."/>
            <person name="Wang C."/>
            <person name="Hou L."/>
            <person name="Zeng B."/>
            <person name="Cao X."/>
        </authorList>
    </citation>
    <scope>NUCLEOTIDE SEQUENCE [LARGE SCALE GENOMIC DNA]</scope>
    <source>
        <strain evidence="1 2">3.042</strain>
    </source>
</reference>
<dbReference type="HOGENOM" id="CLU_1948394_0_0_1"/>
<proteinExistence type="predicted"/>
<evidence type="ECO:0000313" key="1">
    <source>
        <dbReference type="EMBL" id="EIT73532.1"/>
    </source>
</evidence>
<accession>I7ZNX2</accession>
<dbReference type="EMBL" id="AKHY01000199">
    <property type="protein sequence ID" value="EIT73532.1"/>
    <property type="molecule type" value="Genomic_DNA"/>
</dbReference>
<sequence>MIRKLQRPVTRLFYWFSDFQTRRPWITQLCLTPLIYCLGDFSAQMIEDEDYDYHRSLRSFVIGLVIAIPSREWFLFLGRRFNYSSPSLSLGAKVAANKIFYTPIIPRSILYWPLVTAFNFHTSDPSLDR</sequence>
<dbReference type="Proteomes" id="UP000002812">
    <property type="component" value="Unassembled WGS sequence"/>
</dbReference>
<gene>
    <name evidence="1" type="ORF">Ao3042_10398</name>
</gene>
<name>I7ZNX2_ASPO3</name>